<evidence type="ECO:0000256" key="1">
    <source>
        <dbReference type="SAM" id="Phobius"/>
    </source>
</evidence>
<name>A0A644XEE9_9ZZZZ</name>
<feature type="transmembrane region" description="Helical" evidence="1">
    <location>
        <begin position="137"/>
        <end position="156"/>
    </location>
</feature>
<dbReference type="Gene3D" id="1.20.120.1220">
    <property type="match status" value="1"/>
</dbReference>
<dbReference type="EMBL" id="VSSQ01001989">
    <property type="protein sequence ID" value="MPM12554.1"/>
    <property type="molecule type" value="Genomic_DNA"/>
</dbReference>
<feature type="transmembrane region" description="Helical" evidence="1">
    <location>
        <begin position="20"/>
        <end position="47"/>
    </location>
</feature>
<keyword evidence="1" id="KW-0812">Transmembrane</keyword>
<keyword evidence="1" id="KW-1133">Transmembrane helix</keyword>
<feature type="transmembrane region" description="Helical" evidence="1">
    <location>
        <begin position="102"/>
        <end position="125"/>
    </location>
</feature>
<proteinExistence type="predicted"/>
<sequence length="157" mass="16825">MLFACTIYDLRDREVPMPLTVGGLVGAGVYALFVGLWAPVLLTIALTHVADFDPREKRLAFGLTLAAFSAIFQPSAALICALILGFWLLWEFGILGGADVKLLIAATLVLGNPIVLIPIAVSGGIQGVIASLQKKREIPFVASIFCGTLLFVVYPYF</sequence>
<dbReference type="AlphaFoldDB" id="A0A644XEE9"/>
<keyword evidence="1" id="KW-0472">Membrane</keyword>
<evidence type="ECO:0000313" key="2">
    <source>
        <dbReference type="EMBL" id="MPM12554.1"/>
    </source>
</evidence>
<organism evidence="2">
    <name type="scientific">bioreactor metagenome</name>
    <dbReference type="NCBI Taxonomy" id="1076179"/>
    <lineage>
        <taxon>unclassified sequences</taxon>
        <taxon>metagenomes</taxon>
        <taxon>ecological metagenomes</taxon>
    </lineage>
</organism>
<evidence type="ECO:0008006" key="3">
    <source>
        <dbReference type="Google" id="ProtNLM"/>
    </source>
</evidence>
<accession>A0A644XEE9</accession>
<feature type="transmembrane region" description="Helical" evidence="1">
    <location>
        <begin position="59"/>
        <end position="90"/>
    </location>
</feature>
<reference evidence="2" key="1">
    <citation type="submission" date="2019-08" db="EMBL/GenBank/DDBJ databases">
        <authorList>
            <person name="Kucharzyk K."/>
            <person name="Murdoch R.W."/>
            <person name="Higgins S."/>
            <person name="Loffler F."/>
        </authorList>
    </citation>
    <scope>NUCLEOTIDE SEQUENCE</scope>
</reference>
<comment type="caution">
    <text evidence="2">The sequence shown here is derived from an EMBL/GenBank/DDBJ whole genome shotgun (WGS) entry which is preliminary data.</text>
</comment>
<gene>
    <name evidence="2" type="ORF">SDC9_58907</name>
</gene>
<protein>
    <recommendedName>
        <fullName evidence="3">Prepilin type IV endopeptidase peptidase domain-containing protein</fullName>
    </recommendedName>
</protein>